<feature type="transmembrane region" description="Helical" evidence="8">
    <location>
        <begin position="176"/>
        <end position="193"/>
    </location>
</feature>
<feature type="domain" description="CN hydrolase" evidence="9">
    <location>
        <begin position="212"/>
        <end position="459"/>
    </location>
</feature>
<evidence type="ECO:0000256" key="2">
    <source>
        <dbReference type="ARBA" id="ARBA00022475"/>
    </source>
</evidence>
<dbReference type="Pfam" id="PF20154">
    <property type="entry name" value="LNT_N"/>
    <property type="match status" value="1"/>
</dbReference>
<dbReference type="InterPro" id="IPR045378">
    <property type="entry name" value="LNT_N"/>
</dbReference>
<keyword evidence="4 8" id="KW-0812">Transmembrane</keyword>
<keyword evidence="3 8" id="KW-0808">Transferase</keyword>
<proteinExistence type="inferred from homology"/>
<comment type="caution">
    <text evidence="10">The sequence shown here is derived from an EMBL/GenBank/DDBJ whole genome shotgun (WGS) entry which is preliminary data.</text>
</comment>
<dbReference type="InterPro" id="IPR004563">
    <property type="entry name" value="Apolipo_AcylTrfase"/>
</dbReference>
<dbReference type="PANTHER" id="PTHR38686">
    <property type="entry name" value="APOLIPOPROTEIN N-ACYLTRANSFERASE"/>
    <property type="match status" value="1"/>
</dbReference>
<dbReference type="SUPFAM" id="SSF56317">
    <property type="entry name" value="Carbon-nitrogen hydrolase"/>
    <property type="match status" value="1"/>
</dbReference>
<dbReference type="EC" id="2.3.1.269" evidence="8"/>
<dbReference type="GO" id="GO:0042158">
    <property type="term" value="P:lipoprotein biosynthetic process"/>
    <property type="evidence" value="ECO:0007669"/>
    <property type="project" value="UniProtKB-UniRule"/>
</dbReference>
<evidence type="ECO:0000256" key="5">
    <source>
        <dbReference type="ARBA" id="ARBA00022989"/>
    </source>
</evidence>
<feature type="transmembrane region" description="Helical" evidence="8">
    <location>
        <begin position="44"/>
        <end position="65"/>
    </location>
</feature>
<evidence type="ECO:0000256" key="6">
    <source>
        <dbReference type="ARBA" id="ARBA00023136"/>
    </source>
</evidence>
<dbReference type="InterPro" id="IPR036526">
    <property type="entry name" value="C-N_Hydrolase_sf"/>
</dbReference>
<comment type="function">
    <text evidence="8">Catalyzes the phospholipid dependent N-acylation of the N-terminal cysteine of apolipoprotein, the last step in lipoprotein maturation.</text>
</comment>
<evidence type="ECO:0000256" key="3">
    <source>
        <dbReference type="ARBA" id="ARBA00022679"/>
    </source>
</evidence>
<comment type="pathway">
    <text evidence="8">Protein modification; lipoprotein biosynthesis (N-acyl transfer).</text>
</comment>
<reference evidence="11" key="1">
    <citation type="submission" date="2017-09" db="EMBL/GenBank/DDBJ databases">
        <title>Depth-based differentiation of microbial function through sediment-hosted aquifers and enrichment of novel symbionts in the deep terrestrial subsurface.</title>
        <authorList>
            <person name="Probst A.J."/>
            <person name="Ladd B."/>
            <person name="Jarett J.K."/>
            <person name="Geller-Mcgrath D.E."/>
            <person name="Sieber C.M.K."/>
            <person name="Emerson J.B."/>
            <person name="Anantharaman K."/>
            <person name="Thomas B.C."/>
            <person name="Malmstrom R."/>
            <person name="Stieglmeier M."/>
            <person name="Klingl A."/>
            <person name="Woyke T."/>
            <person name="Ryan C.M."/>
            <person name="Banfield J.F."/>
        </authorList>
    </citation>
    <scope>NUCLEOTIDE SEQUENCE [LARGE SCALE GENOMIC DNA]</scope>
</reference>
<keyword evidence="6 8" id="KW-0472">Membrane</keyword>
<feature type="transmembrane region" description="Helical" evidence="8">
    <location>
        <begin position="135"/>
        <end position="156"/>
    </location>
</feature>
<dbReference type="PANTHER" id="PTHR38686:SF1">
    <property type="entry name" value="APOLIPOPROTEIN N-ACYLTRANSFERASE"/>
    <property type="match status" value="1"/>
</dbReference>
<comment type="subcellular location">
    <subcellularLocation>
        <location evidence="1 8">Cell membrane</location>
        <topology evidence="1 8">Multi-pass membrane protein</topology>
    </subcellularLocation>
</comment>
<dbReference type="AlphaFoldDB" id="A0A2M7E897"/>
<evidence type="ECO:0000256" key="1">
    <source>
        <dbReference type="ARBA" id="ARBA00004651"/>
    </source>
</evidence>
<gene>
    <name evidence="8 10" type="primary">lnt</name>
    <name evidence="10" type="ORF">COS11_04590</name>
</gene>
<dbReference type="Gene3D" id="3.60.110.10">
    <property type="entry name" value="Carbon-nitrogen hydrolase"/>
    <property type="match status" value="1"/>
</dbReference>
<name>A0A2M7E897_9BACT</name>
<organism evidence="10 11">
    <name type="scientific">bacterium (Candidatus Ratteibacteria) CG01_land_8_20_14_3_00_40_19</name>
    <dbReference type="NCBI Taxonomy" id="2014290"/>
    <lineage>
        <taxon>Bacteria</taxon>
        <taxon>Candidatus Ratteibacteria</taxon>
    </lineage>
</organism>
<feature type="transmembrane region" description="Helical" evidence="8">
    <location>
        <begin position="103"/>
        <end position="123"/>
    </location>
</feature>
<accession>A0A2M7E897</accession>
<protein>
    <recommendedName>
        <fullName evidence="8">Apolipoprotein N-acyltransferase</fullName>
        <shortName evidence="8">ALP N-acyltransferase</shortName>
        <ecNumber evidence="8">2.3.1.269</ecNumber>
    </recommendedName>
</protein>
<dbReference type="PROSITE" id="PS50263">
    <property type="entry name" value="CN_HYDROLASE"/>
    <property type="match status" value="1"/>
</dbReference>
<evidence type="ECO:0000256" key="8">
    <source>
        <dbReference type="HAMAP-Rule" id="MF_01148"/>
    </source>
</evidence>
<dbReference type="Pfam" id="PF00795">
    <property type="entry name" value="CN_hydrolase"/>
    <property type="match status" value="1"/>
</dbReference>
<evidence type="ECO:0000313" key="10">
    <source>
        <dbReference type="EMBL" id="PIV63970.1"/>
    </source>
</evidence>
<feature type="transmembrane region" description="Helical" evidence="8">
    <location>
        <begin position="472"/>
        <end position="490"/>
    </location>
</feature>
<evidence type="ECO:0000256" key="7">
    <source>
        <dbReference type="ARBA" id="ARBA00023315"/>
    </source>
</evidence>
<comment type="catalytic activity">
    <reaction evidence="8">
        <text>N-terminal S-1,2-diacyl-sn-glyceryl-L-cysteinyl-[lipoprotein] + a glycerophospholipid = N-acyl-S-1,2-diacyl-sn-glyceryl-L-cysteinyl-[lipoprotein] + a 2-acyl-sn-glycero-3-phospholipid + H(+)</text>
        <dbReference type="Rhea" id="RHEA:48228"/>
        <dbReference type="Rhea" id="RHEA-COMP:14681"/>
        <dbReference type="Rhea" id="RHEA-COMP:14684"/>
        <dbReference type="ChEBI" id="CHEBI:15378"/>
        <dbReference type="ChEBI" id="CHEBI:136912"/>
        <dbReference type="ChEBI" id="CHEBI:140656"/>
        <dbReference type="ChEBI" id="CHEBI:140657"/>
        <dbReference type="ChEBI" id="CHEBI:140660"/>
        <dbReference type="EC" id="2.3.1.269"/>
    </reaction>
</comment>
<dbReference type="Proteomes" id="UP000228886">
    <property type="component" value="Unassembled WGS sequence"/>
</dbReference>
<keyword evidence="2 8" id="KW-1003">Cell membrane</keyword>
<evidence type="ECO:0000256" key="4">
    <source>
        <dbReference type="ARBA" id="ARBA00022692"/>
    </source>
</evidence>
<dbReference type="GO" id="GO:0005886">
    <property type="term" value="C:plasma membrane"/>
    <property type="evidence" value="ECO:0007669"/>
    <property type="project" value="UniProtKB-SubCell"/>
</dbReference>
<dbReference type="EMBL" id="PETL01000221">
    <property type="protein sequence ID" value="PIV63970.1"/>
    <property type="molecule type" value="Genomic_DNA"/>
</dbReference>
<keyword evidence="10" id="KW-0449">Lipoprotein</keyword>
<keyword evidence="5 8" id="KW-1133">Transmembrane helix</keyword>
<dbReference type="GO" id="GO:0016410">
    <property type="term" value="F:N-acyltransferase activity"/>
    <property type="evidence" value="ECO:0007669"/>
    <property type="project" value="UniProtKB-UniRule"/>
</dbReference>
<dbReference type="UniPathway" id="UPA00666"/>
<dbReference type="InterPro" id="IPR003010">
    <property type="entry name" value="C-N_Hydrolase"/>
</dbReference>
<sequence>MKKSIFFSILSGLLLILAFPKFDCEIVAWFALIPLFLAIRDFRYSFFSGYLFGLIFFGGSLFWLANVTRIGFLVLILYLSLYPGLFAFLFTKWNLPAKNFFGAGLWILLEYVESHFLTGFPWLLLGYSQYKNLRFIQISSIFGAYIVSGLVVLINIGLSQLFFKQKKSIATKMPKVSIALSFFILLLAFFFGIGQMKKISGITAKEIKVSLVQGNIPSLQKWETFSKEKNIKIYSALTEKAAKNNPDLVIWPESAISTYLKLDRPIQKRLFELAKAKKFYLLAGSLDQRSGKNYNSAFLISPQGRIKDTYDKIHLVPYGEYVLGGESFPFLKRFVAKAAGFIPDFSPGENYTIFSLPEGNFATLICFEDIFSELSRRFTKKGANFLVNITDDSWFGDFGASQHFAAAVFRAVENRRYLLRTANTGLSAIIAPWGEILKKVEENGKKLFVSGFLVGEIKPVSSLSFYTKFGDAPLILLCIGLIVVLITTKLRKLNKL</sequence>
<dbReference type="HAMAP" id="MF_01148">
    <property type="entry name" value="Lnt"/>
    <property type="match status" value="1"/>
</dbReference>
<feature type="transmembrane region" description="Helical" evidence="8">
    <location>
        <begin position="72"/>
        <end position="91"/>
    </location>
</feature>
<dbReference type="CDD" id="cd07571">
    <property type="entry name" value="ALP_N-acyl_transferase"/>
    <property type="match status" value="1"/>
</dbReference>
<dbReference type="NCBIfam" id="TIGR00546">
    <property type="entry name" value="lnt"/>
    <property type="match status" value="1"/>
</dbReference>
<keyword evidence="7 8" id="KW-0012">Acyltransferase</keyword>
<evidence type="ECO:0000313" key="11">
    <source>
        <dbReference type="Proteomes" id="UP000228886"/>
    </source>
</evidence>
<evidence type="ECO:0000259" key="9">
    <source>
        <dbReference type="PROSITE" id="PS50263"/>
    </source>
</evidence>
<comment type="similarity">
    <text evidence="8">Belongs to the CN hydrolase family. Apolipoprotein N-acyltransferase subfamily.</text>
</comment>